<comment type="caution">
    <text evidence="9">The sequence shown here is derived from an EMBL/GenBank/DDBJ whole genome shotgun (WGS) entry which is preliminary data.</text>
</comment>
<evidence type="ECO:0000256" key="3">
    <source>
        <dbReference type="ARBA" id="ARBA00022630"/>
    </source>
</evidence>
<dbReference type="PANTHER" id="PTHR43408">
    <property type="entry name" value="FMN REDUCTASE (NADPH)"/>
    <property type="match status" value="1"/>
</dbReference>
<dbReference type="RefSeq" id="WP_377774337.1">
    <property type="nucleotide sequence ID" value="NZ_JBHUOQ010000004.1"/>
</dbReference>
<feature type="domain" description="NADPH-dependent FMN reductase-like" evidence="8">
    <location>
        <begin position="1"/>
        <end position="137"/>
    </location>
</feature>
<evidence type="ECO:0000256" key="2">
    <source>
        <dbReference type="ARBA" id="ARBA00016393"/>
    </source>
</evidence>
<dbReference type="Proteomes" id="UP001597519">
    <property type="component" value="Unassembled WGS sequence"/>
</dbReference>
<reference evidence="10" key="1">
    <citation type="journal article" date="2019" name="Int. J. Syst. Evol. Microbiol.">
        <title>The Global Catalogue of Microorganisms (GCM) 10K type strain sequencing project: providing services to taxonomists for standard genome sequencing and annotation.</title>
        <authorList>
            <consortium name="The Broad Institute Genomics Platform"/>
            <consortium name="The Broad Institute Genome Sequencing Center for Infectious Disease"/>
            <person name="Wu L."/>
            <person name="Ma J."/>
        </authorList>
    </citation>
    <scope>NUCLEOTIDE SEQUENCE [LARGE SCALE GENOMIC DNA]</scope>
    <source>
        <strain evidence="10">KCTC 33575</strain>
    </source>
</reference>
<evidence type="ECO:0000256" key="7">
    <source>
        <dbReference type="ARBA" id="ARBA00032807"/>
    </source>
</evidence>
<evidence type="ECO:0000256" key="5">
    <source>
        <dbReference type="ARBA" id="ARBA00023002"/>
    </source>
</evidence>
<evidence type="ECO:0000256" key="6">
    <source>
        <dbReference type="ARBA" id="ARBA00031831"/>
    </source>
</evidence>
<evidence type="ECO:0000256" key="4">
    <source>
        <dbReference type="ARBA" id="ARBA00022643"/>
    </source>
</evidence>
<keyword evidence="3" id="KW-0285">Flavoprotein</keyword>
<accession>A0ABW5WX95</accession>
<evidence type="ECO:0000313" key="10">
    <source>
        <dbReference type="Proteomes" id="UP001597519"/>
    </source>
</evidence>
<name>A0ABW5WX95_9STAP</name>
<dbReference type="InterPro" id="IPR029039">
    <property type="entry name" value="Flavoprotein-like_sf"/>
</dbReference>
<comment type="subunit">
    <text evidence="1">Homotetramer.</text>
</comment>
<keyword evidence="10" id="KW-1185">Reference proteome</keyword>
<dbReference type="Pfam" id="PF03358">
    <property type="entry name" value="FMN_red"/>
    <property type="match status" value="1"/>
</dbReference>
<dbReference type="SUPFAM" id="SSF52218">
    <property type="entry name" value="Flavoproteins"/>
    <property type="match status" value="1"/>
</dbReference>
<organism evidence="9 10">
    <name type="scientific">Corticicoccus populi</name>
    <dbReference type="NCBI Taxonomy" id="1812821"/>
    <lineage>
        <taxon>Bacteria</taxon>
        <taxon>Bacillati</taxon>
        <taxon>Bacillota</taxon>
        <taxon>Bacilli</taxon>
        <taxon>Bacillales</taxon>
        <taxon>Staphylococcaceae</taxon>
        <taxon>Corticicoccus</taxon>
    </lineage>
</organism>
<dbReference type="GO" id="GO:0016491">
    <property type="term" value="F:oxidoreductase activity"/>
    <property type="evidence" value="ECO:0007669"/>
    <property type="project" value="UniProtKB-KW"/>
</dbReference>
<gene>
    <name evidence="9" type="ORF">ACFSX4_10460</name>
</gene>
<dbReference type="Gene3D" id="3.40.50.360">
    <property type="match status" value="1"/>
</dbReference>
<sequence>MNLLIIEGSPFPVSKTEVIAEEIKSQIEQPEHKVDIVKLSEWDIPILGSGKTEDVEKLKRLAEEADAFIIGTPNYHTSFSGALKNVLDHLSTDEFEMKPVGLFCVSGGMRNTDPLTQLRLVMRGLHGLTIPTQISAADADFEKDESGHPYLYNQGVKQRISVMIDSLTELVYKVK</sequence>
<dbReference type="EMBL" id="JBHUOQ010000004">
    <property type="protein sequence ID" value="MFD2830883.1"/>
    <property type="molecule type" value="Genomic_DNA"/>
</dbReference>
<keyword evidence="5 9" id="KW-0560">Oxidoreductase</keyword>
<protein>
    <recommendedName>
        <fullName evidence="2">FMN-dependent NADPH-azoreductase</fullName>
    </recommendedName>
    <alternativeName>
        <fullName evidence="7">NADPH-dependent flavo-azoreductase</fullName>
    </alternativeName>
    <alternativeName>
        <fullName evidence="6">NADPH-flavin azoreductase</fullName>
    </alternativeName>
</protein>
<dbReference type="PANTHER" id="PTHR43408:SF2">
    <property type="entry name" value="FMN REDUCTASE (NADPH)"/>
    <property type="match status" value="1"/>
</dbReference>
<dbReference type="InterPro" id="IPR005025">
    <property type="entry name" value="FMN_Rdtase-like_dom"/>
</dbReference>
<keyword evidence="4" id="KW-0288">FMN</keyword>
<evidence type="ECO:0000256" key="1">
    <source>
        <dbReference type="ARBA" id="ARBA00011881"/>
    </source>
</evidence>
<dbReference type="InterPro" id="IPR051814">
    <property type="entry name" value="NAD(P)H-dep_FMN_reductase"/>
</dbReference>
<proteinExistence type="predicted"/>
<evidence type="ECO:0000313" key="9">
    <source>
        <dbReference type="EMBL" id="MFD2830883.1"/>
    </source>
</evidence>
<evidence type="ECO:0000259" key="8">
    <source>
        <dbReference type="Pfam" id="PF03358"/>
    </source>
</evidence>